<dbReference type="InterPro" id="IPR029063">
    <property type="entry name" value="SAM-dependent_MTases_sf"/>
</dbReference>
<evidence type="ECO:0000313" key="7">
    <source>
        <dbReference type="EMBL" id="SDO52597.1"/>
    </source>
</evidence>
<name>A0A1H0K9K2_9ACTN</name>
<sequence length="444" mass="49392">MSLLAPTRTRTQVSPQPSAGVWPGLHDVSKSPIHAAIAKRLTRAAVKHLPITMQFPDGTRWGAGGPVLQIVKPTSFFRRLGTEGLIGFGEAWMTGEITTGGFDVSRPAAGYTAREVNSATDELAAVLTVMAKRMSVLIPGPLQKLRRAWQSRTPEEEENTLTGSKENIHRHYDLSNDLFAHFLDETMMYSSAWYEFGEDPAADLTKAQIRKIDGILDLARVKPDTHLLEIGSGWGALAIRAAAQRGVRVTTLTLSEEQKALADRRIEAAGLSHLIEVRLEDYRAHAATHVGQYDAVVSVEMIEAVGEKYWPDYFASIDRLLVPGGRLGLQAITMGHDRLLETRNGYTWVHKYVFPGGILPSLKAIDDVLAASTSMRVQESRRLGLSYVPTLEQWRHRFNSDLTKVAELGFDDTFVRMWNFYLAYSQAGFDAEYLDDWQLGIGRP</sequence>
<evidence type="ECO:0000313" key="8">
    <source>
        <dbReference type="Proteomes" id="UP000198741"/>
    </source>
</evidence>
<protein>
    <submittedName>
        <fullName evidence="7">Cyclopropane-fatty-acyl-phospholipid synthase</fullName>
    </submittedName>
</protein>
<evidence type="ECO:0000256" key="5">
    <source>
        <dbReference type="ARBA" id="ARBA00023098"/>
    </source>
</evidence>
<dbReference type="RefSeq" id="WP_090475098.1">
    <property type="nucleotide sequence ID" value="NZ_LT629710.1"/>
</dbReference>
<keyword evidence="4" id="KW-0949">S-adenosyl-L-methionine</keyword>
<comment type="similarity">
    <text evidence="1">Belongs to the CFA/CMAS family.</text>
</comment>
<organism evidence="7 8">
    <name type="scientific">Nakamurella panacisegetis</name>
    <dbReference type="NCBI Taxonomy" id="1090615"/>
    <lineage>
        <taxon>Bacteria</taxon>
        <taxon>Bacillati</taxon>
        <taxon>Actinomycetota</taxon>
        <taxon>Actinomycetes</taxon>
        <taxon>Nakamurellales</taxon>
        <taxon>Nakamurellaceae</taxon>
        <taxon>Nakamurella</taxon>
    </lineage>
</organism>
<keyword evidence="3" id="KW-0808">Transferase</keyword>
<dbReference type="PANTHER" id="PTHR43667:SF2">
    <property type="entry name" value="FATTY ACID C-METHYL TRANSFERASE"/>
    <property type="match status" value="1"/>
</dbReference>
<dbReference type="CDD" id="cd02440">
    <property type="entry name" value="AdoMet_MTases"/>
    <property type="match status" value="1"/>
</dbReference>
<accession>A0A1H0K9K2</accession>
<dbReference type="GO" id="GO:0008168">
    <property type="term" value="F:methyltransferase activity"/>
    <property type="evidence" value="ECO:0007669"/>
    <property type="project" value="UniProtKB-KW"/>
</dbReference>
<proteinExistence type="inferred from homology"/>
<dbReference type="Gene3D" id="3.40.50.150">
    <property type="entry name" value="Vaccinia Virus protein VP39"/>
    <property type="match status" value="1"/>
</dbReference>
<feature type="region of interest" description="Disordered" evidence="6">
    <location>
        <begin position="1"/>
        <end position="24"/>
    </location>
</feature>
<dbReference type="PIRSF" id="PIRSF003085">
    <property type="entry name" value="CMAS"/>
    <property type="match status" value="1"/>
</dbReference>
<evidence type="ECO:0000256" key="3">
    <source>
        <dbReference type="ARBA" id="ARBA00022679"/>
    </source>
</evidence>
<evidence type="ECO:0000256" key="1">
    <source>
        <dbReference type="ARBA" id="ARBA00010815"/>
    </source>
</evidence>
<feature type="compositionally biased region" description="Polar residues" evidence="6">
    <location>
        <begin position="8"/>
        <end position="17"/>
    </location>
</feature>
<reference evidence="7 8" key="1">
    <citation type="submission" date="2016-10" db="EMBL/GenBank/DDBJ databases">
        <authorList>
            <person name="de Groot N.N."/>
        </authorList>
    </citation>
    <scope>NUCLEOTIDE SEQUENCE [LARGE SCALE GENOMIC DNA]</scope>
    <source>
        <strain evidence="8">P4-7,KCTC 19426,CECT 7604</strain>
    </source>
</reference>
<keyword evidence="2" id="KW-0489">Methyltransferase</keyword>
<dbReference type="PANTHER" id="PTHR43667">
    <property type="entry name" value="CYCLOPROPANE-FATTY-ACYL-PHOSPHOLIPID SYNTHASE"/>
    <property type="match status" value="1"/>
</dbReference>
<dbReference type="AlphaFoldDB" id="A0A1H0K9K2"/>
<dbReference type="GO" id="GO:0032259">
    <property type="term" value="P:methylation"/>
    <property type="evidence" value="ECO:0007669"/>
    <property type="project" value="UniProtKB-KW"/>
</dbReference>
<dbReference type="GO" id="GO:0008610">
    <property type="term" value="P:lipid biosynthetic process"/>
    <property type="evidence" value="ECO:0007669"/>
    <property type="project" value="InterPro"/>
</dbReference>
<dbReference type="SUPFAM" id="SSF53335">
    <property type="entry name" value="S-adenosyl-L-methionine-dependent methyltransferases"/>
    <property type="match status" value="1"/>
</dbReference>
<dbReference type="Proteomes" id="UP000198741">
    <property type="component" value="Chromosome I"/>
</dbReference>
<dbReference type="Pfam" id="PF02353">
    <property type="entry name" value="CMAS"/>
    <property type="match status" value="1"/>
</dbReference>
<evidence type="ECO:0000256" key="2">
    <source>
        <dbReference type="ARBA" id="ARBA00022603"/>
    </source>
</evidence>
<dbReference type="STRING" id="1090615.SAMN04515671_1221"/>
<keyword evidence="8" id="KW-1185">Reference proteome</keyword>
<dbReference type="EMBL" id="LT629710">
    <property type="protein sequence ID" value="SDO52597.1"/>
    <property type="molecule type" value="Genomic_DNA"/>
</dbReference>
<dbReference type="InterPro" id="IPR050723">
    <property type="entry name" value="CFA/CMAS"/>
</dbReference>
<gene>
    <name evidence="7" type="ORF">SAMN04515671_1221</name>
</gene>
<keyword evidence="5" id="KW-0443">Lipid metabolism</keyword>
<dbReference type="OrthoDB" id="9782855at2"/>
<evidence type="ECO:0000256" key="6">
    <source>
        <dbReference type="SAM" id="MobiDB-lite"/>
    </source>
</evidence>
<dbReference type="InterPro" id="IPR003333">
    <property type="entry name" value="CMAS"/>
</dbReference>
<evidence type="ECO:0000256" key="4">
    <source>
        <dbReference type="ARBA" id="ARBA00022691"/>
    </source>
</evidence>